<evidence type="ECO:0000259" key="1">
    <source>
        <dbReference type="Pfam" id="PF00534"/>
    </source>
</evidence>
<gene>
    <name evidence="2" type="ORF">A3J00_01985</name>
</gene>
<dbReference type="Gene3D" id="3.40.50.2000">
    <property type="entry name" value="Glycogen Phosphorylase B"/>
    <property type="match status" value="2"/>
</dbReference>
<dbReference type="PANTHER" id="PTHR45947">
    <property type="entry name" value="SULFOQUINOVOSYL TRANSFERASE SQD2"/>
    <property type="match status" value="1"/>
</dbReference>
<feature type="domain" description="Glycosyl transferase family 1" evidence="1">
    <location>
        <begin position="2"/>
        <end position="97"/>
    </location>
</feature>
<dbReference type="InterPro" id="IPR050194">
    <property type="entry name" value="Glycosyltransferase_grp1"/>
</dbReference>
<dbReference type="SUPFAM" id="SSF53756">
    <property type="entry name" value="UDP-Glycosyltransferase/glycogen phosphorylase"/>
    <property type="match status" value="1"/>
</dbReference>
<dbReference type="GO" id="GO:0016758">
    <property type="term" value="F:hexosyltransferase activity"/>
    <property type="evidence" value="ECO:0007669"/>
    <property type="project" value="TreeGrafter"/>
</dbReference>
<accession>A0A1G2EZV2</accession>
<sequence length="122" mass="13798">MHFLGNLSHDELARYYAISHVFVRPSRSEGLGSAFLEAMAAGLPVIGTRVGGIPDILQHNFNGLFCEVDDIEDLILKMKRFLHDLDFGRSIGANAKRFALENYSWDKIAQKMSAIFFRLLRP</sequence>
<dbReference type="CDD" id="cd03801">
    <property type="entry name" value="GT4_PimA-like"/>
    <property type="match status" value="1"/>
</dbReference>
<evidence type="ECO:0000313" key="2">
    <source>
        <dbReference type="EMBL" id="OGZ31376.1"/>
    </source>
</evidence>
<dbReference type="STRING" id="1801725.A3J00_01985"/>
<comment type="caution">
    <text evidence="2">The sequence shown here is derived from an EMBL/GenBank/DDBJ whole genome shotgun (WGS) entry which is preliminary data.</text>
</comment>
<protein>
    <recommendedName>
        <fullName evidence="1">Glycosyl transferase family 1 domain-containing protein</fullName>
    </recommendedName>
</protein>
<dbReference type="InterPro" id="IPR001296">
    <property type="entry name" value="Glyco_trans_1"/>
</dbReference>
<evidence type="ECO:0000313" key="3">
    <source>
        <dbReference type="Proteomes" id="UP000178428"/>
    </source>
</evidence>
<dbReference type="PANTHER" id="PTHR45947:SF3">
    <property type="entry name" value="SULFOQUINOVOSYL TRANSFERASE SQD2"/>
    <property type="match status" value="1"/>
</dbReference>
<dbReference type="Pfam" id="PF00534">
    <property type="entry name" value="Glycos_transf_1"/>
    <property type="match status" value="1"/>
</dbReference>
<dbReference type="AlphaFoldDB" id="A0A1G2EZV2"/>
<organism evidence="2 3">
    <name type="scientific">Candidatus Niyogibacteria bacterium RIFCSPLOWO2_02_FULL_45_13</name>
    <dbReference type="NCBI Taxonomy" id="1801725"/>
    <lineage>
        <taxon>Bacteria</taxon>
        <taxon>Candidatus Niyogiibacteriota</taxon>
    </lineage>
</organism>
<name>A0A1G2EZV2_9BACT</name>
<dbReference type="Proteomes" id="UP000178428">
    <property type="component" value="Unassembled WGS sequence"/>
</dbReference>
<proteinExistence type="predicted"/>
<reference evidence="2 3" key="1">
    <citation type="journal article" date="2016" name="Nat. Commun.">
        <title>Thousands of microbial genomes shed light on interconnected biogeochemical processes in an aquifer system.</title>
        <authorList>
            <person name="Anantharaman K."/>
            <person name="Brown C.T."/>
            <person name="Hug L.A."/>
            <person name="Sharon I."/>
            <person name="Castelle C.J."/>
            <person name="Probst A.J."/>
            <person name="Thomas B.C."/>
            <person name="Singh A."/>
            <person name="Wilkins M.J."/>
            <person name="Karaoz U."/>
            <person name="Brodie E.L."/>
            <person name="Williams K.H."/>
            <person name="Hubbard S.S."/>
            <person name="Banfield J.F."/>
        </authorList>
    </citation>
    <scope>NUCLEOTIDE SEQUENCE [LARGE SCALE GENOMIC DNA]</scope>
</reference>
<dbReference type="EMBL" id="MHMR01000005">
    <property type="protein sequence ID" value="OGZ31376.1"/>
    <property type="molecule type" value="Genomic_DNA"/>
</dbReference>